<feature type="transmembrane region" description="Helical" evidence="1">
    <location>
        <begin position="24"/>
        <end position="46"/>
    </location>
</feature>
<dbReference type="InterPro" id="IPR037185">
    <property type="entry name" value="EmrE-like"/>
</dbReference>
<evidence type="ECO:0000259" key="2">
    <source>
        <dbReference type="Pfam" id="PF00892"/>
    </source>
</evidence>
<sequence length="295" mass="32638">MLYLIGSIVLTSYLTLSFKACQKFGVNVFQAIVFNYITCVITGSFVNGSFPIHQSNIAKPWFIWACIMGAMFVSIFNVVALTAQKNGIAVASVANKLSLIIPVILSVYLYRESVAGWKAAGVALALAAVIFTCYTRKKVDADKTVKGFMVYIWPLVLFLSSGLLDALINHVQITYVTEENNNDYLVSSFFSAATIGSSVLLIQYLRRKQKFQWKNLLAGILIGIPNYFSIWCLVHFLKQSPWQTSASIPVNNMGIVLFSAVAAGILFKERLSKINWLGIVLSIIAIYLIAFGDQL</sequence>
<evidence type="ECO:0000256" key="1">
    <source>
        <dbReference type="SAM" id="Phobius"/>
    </source>
</evidence>
<feature type="transmembrane region" description="Helical" evidence="1">
    <location>
        <begin position="216"/>
        <end position="236"/>
    </location>
</feature>
<keyword evidence="4" id="KW-1185">Reference proteome</keyword>
<dbReference type="EMBL" id="SNWP01000011">
    <property type="protein sequence ID" value="TDO27047.1"/>
    <property type="molecule type" value="Genomic_DNA"/>
</dbReference>
<dbReference type="Gene3D" id="1.10.3730.20">
    <property type="match status" value="1"/>
</dbReference>
<organism evidence="3 4">
    <name type="scientific">Sediminibacterium goheungense</name>
    <dbReference type="NCBI Taxonomy" id="1086393"/>
    <lineage>
        <taxon>Bacteria</taxon>
        <taxon>Pseudomonadati</taxon>
        <taxon>Bacteroidota</taxon>
        <taxon>Chitinophagia</taxon>
        <taxon>Chitinophagales</taxon>
        <taxon>Chitinophagaceae</taxon>
        <taxon>Sediminibacterium</taxon>
    </lineage>
</organism>
<reference evidence="3 4" key="1">
    <citation type="submission" date="2019-03" db="EMBL/GenBank/DDBJ databases">
        <title>Genomic Encyclopedia of Archaeal and Bacterial Type Strains, Phase II (KMG-II): from individual species to whole genera.</title>
        <authorList>
            <person name="Goeker M."/>
        </authorList>
    </citation>
    <scope>NUCLEOTIDE SEQUENCE [LARGE SCALE GENOMIC DNA]</scope>
    <source>
        <strain evidence="3 4">DSM 28323</strain>
    </source>
</reference>
<dbReference type="Pfam" id="PF00892">
    <property type="entry name" value="EamA"/>
    <property type="match status" value="1"/>
</dbReference>
<feature type="transmembrane region" description="Helical" evidence="1">
    <location>
        <begin position="116"/>
        <end position="135"/>
    </location>
</feature>
<dbReference type="SUPFAM" id="SSF103481">
    <property type="entry name" value="Multidrug resistance efflux transporter EmrE"/>
    <property type="match status" value="2"/>
</dbReference>
<feature type="transmembrane region" description="Helical" evidence="1">
    <location>
        <begin position="248"/>
        <end position="267"/>
    </location>
</feature>
<proteinExistence type="predicted"/>
<dbReference type="Proteomes" id="UP000295741">
    <property type="component" value="Unassembled WGS sequence"/>
</dbReference>
<keyword evidence="1" id="KW-0472">Membrane</keyword>
<evidence type="ECO:0000313" key="4">
    <source>
        <dbReference type="Proteomes" id="UP000295741"/>
    </source>
</evidence>
<protein>
    <submittedName>
        <fullName evidence="3">EamA-like transporter family protein</fullName>
    </submittedName>
</protein>
<dbReference type="AlphaFoldDB" id="A0A4R6IXB3"/>
<feature type="transmembrane region" description="Helical" evidence="1">
    <location>
        <begin position="88"/>
        <end position="110"/>
    </location>
</feature>
<comment type="caution">
    <text evidence="3">The sequence shown here is derived from an EMBL/GenBank/DDBJ whole genome shotgun (WGS) entry which is preliminary data.</text>
</comment>
<dbReference type="GO" id="GO:0016020">
    <property type="term" value="C:membrane"/>
    <property type="evidence" value="ECO:0007669"/>
    <property type="project" value="InterPro"/>
</dbReference>
<keyword evidence="1" id="KW-0812">Transmembrane</keyword>
<accession>A0A4R6IXB3</accession>
<feature type="transmembrane region" description="Helical" evidence="1">
    <location>
        <begin position="274"/>
        <end position="292"/>
    </location>
</feature>
<evidence type="ECO:0000313" key="3">
    <source>
        <dbReference type="EMBL" id="TDO27047.1"/>
    </source>
</evidence>
<gene>
    <name evidence="3" type="ORF">BC659_2364</name>
</gene>
<feature type="transmembrane region" description="Helical" evidence="1">
    <location>
        <begin position="147"/>
        <end position="164"/>
    </location>
</feature>
<feature type="transmembrane region" description="Helical" evidence="1">
    <location>
        <begin position="184"/>
        <end position="204"/>
    </location>
</feature>
<feature type="domain" description="EamA" evidence="2">
    <location>
        <begin position="190"/>
        <end position="290"/>
    </location>
</feature>
<name>A0A4R6IXB3_9BACT</name>
<feature type="transmembrane region" description="Helical" evidence="1">
    <location>
        <begin position="61"/>
        <end position="81"/>
    </location>
</feature>
<dbReference type="InterPro" id="IPR000620">
    <property type="entry name" value="EamA_dom"/>
</dbReference>
<keyword evidence="1" id="KW-1133">Transmembrane helix</keyword>